<dbReference type="AlphaFoldDB" id="A0A9Q1B1E1"/>
<dbReference type="GO" id="GO:0075512">
    <property type="term" value="P:clathrin-dependent endocytosis of virus by host cell"/>
    <property type="evidence" value="ECO:0007669"/>
    <property type="project" value="TreeGrafter"/>
</dbReference>
<evidence type="ECO:0000256" key="2">
    <source>
        <dbReference type="SAM" id="Phobius"/>
    </source>
</evidence>
<evidence type="ECO:0000313" key="4">
    <source>
        <dbReference type="EMBL" id="KAJ7326600.1"/>
    </source>
</evidence>
<dbReference type="Pfam" id="PF13895">
    <property type="entry name" value="Ig_2"/>
    <property type="match status" value="2"/>
</dbReference>
<organism evidence="4 5">
    <name type="scientific">Phrynocephalus forsythii</name>
    <dbReference type="NCBI Taxonomy" id="171643"/>
    <lineage>
        <taxon>Eukaryota</taxon>
        <taxon>Metazoa</taxon>
        <taxon>Chordata</taxon>
        <taxon>Craniata</taxon>
        <taxon>Vertebrata</taxon>
        <taxon>Euteleostomi</taxon>
        <taxon>Lepidosauria</taxon>
        <taxon>Squamata</taxon>
        <taxon>Bifurcata</taxon>
        <taxon>Unidentata</taxon>
        <taxon>Episquamata</taxon>
        <taxon>Toxicofera</taxon>
        <taxon>Iguania</taxon>
        <taxon>Acrodonta</taxon>
        <taxon>Agamidae</taxon>
        <taxon>Agaminae</taxon>
        <taxon>Phrynocephalus</taxon>
    </lineage>
</organism>
<sequence length="806" mass="87648">MSFLAVPDPPGIPQVSVFVETERGKVAIFQCSVESNPPAQLVLRKGEEIIASSGSESSATSPRIGVQQARNSLRVEVKDLVPQDEGSYNITATNAYGSSSTLLYFRVQTARVLITPFPEVLEGASVNLTCDVMGSASSEATFSWYKNSRRLQERNGHTLTFPRIASEDAGSYHCKAHGPEEMAVSISPPVSITVFSARLWISPPDALEGNSVNLTCAVDTDDSSEPNYTWYKNRQWFAEGPSQTLVLPQANVADGGTYYCTVKTRGRIRNSTLATLNILYPPRNAEMKSFSETQDGRVAIIICTVDSNPPSTLLIRRAGQVLAGSSLQRDQVPSHRRSAGDPRQQIYVGVQLSTLNGSCKDQAKTPLQIHPPCNEHELCAFEVVLGRPRSQGRAFPNPAASSISLQLEMLWRKTKAGLEQSRCLTKADVGSYSCQVCSKRGIRASPPVPLHVLCESFGLVQVACGLESCSAARFLDTMFLHFVGFISVLWTRSKKELHGGQTRGVIFLNLGSSDAKVSIDPSPDVQEGDPANLTCMVASRAVGDMNYTWYKNGQWLQDSPDPSLLLGHVDREDSGSYHCKAAGNMGTVTSALVSLKVLYAPRSPSLRAYLDNQRGKVAIIDCQVDSHPHSELALFKGSQLVASTGGSHSARGQRFIPFSSYNILRVEIRDLTADDSGHYLCQAGNPLGTAASGMDFRADTLSDLYHFRILAGVFIALACAAALGLLVFGLQRSRFRERLARWKKWENKDAGSVAMENKDDSAQPKGQSPADTPPSGRLCFNYKRLWTRADPPSKDAPPGQSCTSVL</sequence>
<dbReference type="GO" id="GO:0005886">
    <property type="term" value="C:plasma membrane"/>
    <property type="evidence" value="ECO:0007669"/>
    <property type="project" value="TreeGrafter"/>
</dbReference>
<keyword evidence="5" id="KW-1185">Reference proteome</keyword>
<gene>
    <name evidence="4" type="ORF">JRQ81_016359</name>
</gene>
<feature type="region of interest" description="Disordered" evidence="1">
    <location>
        <begin position="751"/>
        <end position="778"/>
    </location>
</feature>
<dbReference type="InterPro" id="IPR003598">
    <property type="entry name" value="Ig_sub2"/>
</dbReference>
<dbReference type="SMART" id="SM00409">
    <property type="entry name" value="IG"/>
    <property type="match status" value="6"/>
</dbReference>
<dbReference type="GO" id="GO:0046790">
    <property type="term" value="F:virion binding"/>
    <property type="evidence" value="ECO:0007669"/>
    <property type="project" value="TreeGrafter"/>
</dbReference>
<dbReference type="InterPro" id="IPR013098">
    <property type="entry name" value="Ig_I-set"/>
</dbReference>
<dbReference type="Gene3D" id="2.60.40.10">
    <property type="entry name" value="Immunoglobulins"/>
    <property type="match status" value="5"/>
</dbReference>
<dbReference type="PROSITE" id="PS50835">
    <property type="entry name" value="IG_LIKE"/>
    <property type="match status" value="4"/>
</dbReference>
<comment type="caution">
    <text evidence="4">The sequence shown here is derived from an EMBL/GenBank/DDBJ whole genome shotgun (WGS) entry which is preliminary data.</text>
</comment>
<evidence type="ECO:0000256" key="1">
    <source>
        <dbReference type="SAM" id="MobiDB-lite"/>
    </source>
</evidence>
<proteinExistence type="predicted"/>
<dbReference type="Pfam" id="PF07679">
    <property type="entry name" value="I-set"/>
    <property type="match status" value="1"/>
</dbReference>
<dbReference type="SUPFAM" id="SSF48726">
    <property type="entry name" value="Immunoglobulin"/>
    <property type="match status" value="5"/>
</dbReference>
<feature type="transmembrane region" description="Helical" evidence="2">
    <location>
        <begin position="705"/>
        <end position="728"/>
    </location>
</feature>
<dbReference type="PANTHER" id="PTHR47243:SF1">
    <property type="entry name" value="SIALOADHESIN"/>
    <property type="match status" value="1"/>
</dbReference>
<dbReference type="InterPro" id="IPR013783">
    <property type="entry name" value="Ig-like_fold"/>
</dbReference>
<dbReference type="SMART" id="SM00408">
    <property type="entry name" value="IGc2"/>
    <property type="match status" value="5"/>
</dbReference>
<dbReference type="InterPro" id="IPR003599">
    <property type="entry name" value="Ig_sub"/>
</dbReference>
<dbReference type="Pfam" id="PF13927">
    <property type="entry name" value="Ig_3"/>
    <property type="match status" value="1"/>
</dbReference>
<keyword evidence="2" id="KW-0812">Transmembrane</keyword>
<dbReference type="EMBL" id="JAPFRF010000007">
    <property type="protein sequence ID" value="KAJ7326600.1"/>
    <property type="molecule type" value="Genomic_DNA"/>
</dbReference>
<dbReference type="CDD" id="cd00096">
    <property type="entry name" value="Ig"/>
    <property type="match status" value="3"/>
</dbReference>
<protein>
    <recommendedName>
        <fullName evidence="3">Ig-like domain-containing protein</fullName>
    </recommendedName>
</protein>
<dbReference type="GO" id="GO:0005769">
    <property type="term" value="C:early endosome"/>
    <property type="evidence" value="ECO:0007669"/>
    <property type="project" value="TreeGrafter"/>
</dbReference>
<accession>A0A9Q1B1E1</accession>
<feature type="domain" description="Ig-like" evidence="3">
    <location>
        <begin position="515"/>
        <end position="594"/>
    </location>
</feature>
<dbReference type="InterPro" id="IPR036179">
    <property type="entry name" value="Ig-like_dom_sf"/>
</dbReference>
<dbReference type="Proteomes" id="UP001142489">
    <property type="component" value="Unassembled WGS sequence"/>
</dbReference>
<dbReference type="OrthoDB" id="10039395at2759"/>
<feature type="domain" description="Ig-like" evidence="3">
    <location>
        <begin position="110"/>
        <end position="185"/>
    </location>
</feature>
<name>A0A9Q1B1E1_9SAUR</name>
<dbReference type="GO" id="GO:0005770">
    <property type="term" value="C:late endosome"/>
    <property type="evidence" value="ECO:0007669"/>
    <property type="project" value="TreeGrafter"/>
</dbReference>
<dbReference type="PANTHER" id="PTHR47243">
    <property type="entry name" value="SIALOADHESIN"/>
    <property type="match status" value="1"/>
</dbReference>
<keyword evidence="2" id="KW-0472">Membrane</keyword>
<dbReference type="InterPro" id="IPR007110">
    <property type="entry name" value="Ig-like_dom"/>
</dbReference>
<reference evidence="4" key="1">
    <citation type="journal article" date="2023" name="DNA Res.">
        <title>Chromosome-level genome assembly of Phrynocephalus forsythii using third-generation DNA sequencing and Hi-C analysis.</title>
        <authorList>
            <person name="Qi Y."/>
            <person name="Zhao W."/>
            <person name="Zhao Y."/>
            <person name="Niu C."/>
            <person name="Cao S."/>
            <person name="Zhang Y."/>
        </authorList>
    </citation>
    <scope>NUCLEOTIDE SEQUENCE</scope>
    <source>
        <tissue evidence="4">Muscle</tissue>
    </source>
</reference>
<keyword evidence="2" id="KW-1133">Transmembrane helix</keyword>
<dbReference type="FunFam" id="2.60.40.10:FF:000921">
    <property type="entry name" value="sialoadhesin isoform X1"/>
    <property type="match status" value="1"/>
</dbReference>
<feature type="domain" description="Ig-like" evidence="3">
    <location>
        <begin position="604"/>
        <end position="702"/>
    </location>
</feature>
<evidence type="ECO:0000259" key="3">
    <source>
        <dbReference type="PROSITE" id="PS50835"/>
    </source>
</evidence>
<feature type="domain" description="Ig-like" evidence="3">
    <location>
        <begin position="188"/>
        <end position="277"/>
    </location>
</feature>
<evidence type="ECO:0000313" key="5">
    <source>
        <dbReference type="Proteomes" id="UP001142489"/>
    </source>
</evidence>